<organism evidence="2 3">
    <name type="scientific">Jaapia argillacea MUCL 33604</name>
    <dbReference type="NCBI Taxonomy" id="933084"/>
    <lineage>
        <taxon>Eukaryota</taxon>
        <taxon>Fungi</taxon>
        <taxon>Dikarya</taxon>
        <taxon>Basidiomycota</taxon>
        <taxon>Agaricomycotina</taxon>
        <taxon>Agaricomycetes</taxon>
        <taxon>Agaricomycetidae</taxon>
        <taxon>Jaapiales</taxon>
        <taxon>Jaapiaceae</taxon>
        <taxon>Jaapia</taxon>
    </lineage>
</organism>
<sequence>MVDWQSPEEIARDGVVFANFMHLLLGLYLWEFCISLPFDWDYIRGKRVFRWPMTFYFANRYLLLFVLVGIVVSLNVTAPINCQALYTFNQFCGNATIGLASINLSIRTMFLWLRKWYIVGPLVVIIIGHWSILMHGVLLKAAYFPGQGCVVTEASGPIIAAAFVYAMAFDFIVLILTGIRLTFPARRRSMGQEATLTRLIFTDGLIYFLIAFLANLITTARNLFFHDHTFVLLDLNPIMSVITNVPAAMASTIVATRVVRRLKNFSSQSSEVFVYDHNLLHSIGANP</sequence>
<dbReference type="EMBL" id="KL197717">
    <property type="protein sequence ID" value="KDQ58622.1"/>
    <property type="molecule type" value="Genomic_DNA"/>
</dbReference>
<keyword evidence="1" id="KW-1133">Transmembrane helix</keyword>
<feature type="transmembrane region" description="Helical" evidence="1">
    <location>
        <begin position="158"/>
        <end position="179"/>
    </location>
</feature>
<keyword evidence="1" id="KW-0812">Transmembrane</keyword>
<gene>
    <name evidence="2" type="ORF">JAAARDRAFT_128548</name>
</gene>
<keyword evidence="1" id="KW-0472">Membrane</keyword>
<evidence type="ECO:0000313" key="3">
    <source>
        <dbReference type="Proteomes" id="UP000027265"/>
    </source>
</evidence>
<name>A0A067Q559_9AGAM</name>
<dbReference type="Proteomes" id="UP000027265">
    <property type="component" value="Unassembled WGS sequence"/>
</dbReference>
<protein>
    <submittedName>
        <fullName evidence="2">Uncharacterized protein</fullName>
    </submittedName>
</protein>
<proteinExistence type="predicted"/>
<dbReference type="InParanoid" id="A0A067Q559"/>
<dbReference type="AlphaFoldDB" id="A0A067Q559"/>
<evidence type="ECO:0000313" key="2">
    <source>
        <dbReference type="EMBL" id="KDQ58622.1"/>
    </source>
</evidence>
<evidence type="ECO:0000256" key="1">
    <source>
        <dbReference type="SAM" id="Phobius"/>
    </source>
</evidence>
<feature type="transmembrane region" description="Helical" evidence="1">
    <location>
        <begin position="116"/>
        <end position="138"/>
    </location>
</feature>
<feature type="transmembrane region" description="Helical" evidence="1">
    <location>
        <begin position="199"/>
        <end position="218"/>
    </location>
</feature>
<dbReference type="OrthoDB" id="3197626at2759"/>
<feature type="transmembrane region" description="Helical" evidence="1">
    <location>
        <begin position="238"/>
        <end position="259"/>
    </location>
</feature>
<dbReference type="HOGENOM" id="CLU_059054_1_1_1"/>
<keyword evidence="3" id="KW-1185">Reference proteome</keyword>
<feature type="transmembrane region" description="Helical" evidence="1">
    <location>
        <begin position="20"/>
        <end position="40"/>
    </location>
</feature>
<accession>A0A067Q559</accession>
<feature type="transmembrane region" description="Helical" evidence="1">
    <location>
        <begin position="84"/>
        <end position="104"/>
    </location>
</feature>
<feature type="transmembrane region" description="Helical" evidence="1">
    <location>
        <begin position="61"/>
        <end position="78"/>
    </location>
</feature>
<reference evidence="3" key="1">
    <citation type="journal article" date="2014" name="Proc. Natl. Acad. Sci. U.S.A.">
        <title>Extensive sampling of basidiomycete genomes demonstrates inadequacy of the white-rot/brown-rot paradigm for wood decay fungi.</title>
        <authorList>
            <person name="Riley R."/>
            <person name="Salamov A.A."/>
            <person name="Brown D.W."/>
            <person name="Nagy L.G."/>
            <person name="Floudas D."/>
            <person name="Held B.W."/>
            <person name="Levasseur A."/>
            <person name="Lombard V."/>
            <person name="Morin E."/>
            <person name="Otillar R."/>
            <person name="Lindquist E.A."/>
            <person name="Sun H."/>
            <person name="LaButti K.M."/>
            <person name="Schmutz J."/>
            <person name="Jabbour D."/>
            <person name="Luo H."/>
            <person name="Baker S.E."/>
            <person name="Pisabarro A.G."/>
            <person name="Walton J.D."/>
            <person name="Blanchette R.A."/>
            <person name="Henrissat B."/>
            <person name="Martin F."/>
            <person name="Cullen D."/>
            <person name="Hibbett D.S."/>
            <person name="Grigoriev I.V."/>
        </authorList>
    </citation>
    <scope>NUCLEOTIDE SEQUENCE [LARGE SCALE GENOMIC DNA]</scope>
    <source>
        <strain evidence="3">MUCL 33604</strain>
    </source>
</reference>